<reference evidence="2" key="3">
    <citation type="journal article" date="2010" name="Genome Res.">
        <title>Population genomic sequencing of Coccidioides fungi reveals recent hybridization and transposon control.</title>
        <authorList>
            <person name="Neafsey D.E."/>
            <person name="Barker B.M."/>
            <person name="Sharpton T.J."/>
            <person name="Stajich J.E."/>
            <person name="Park D.J."/>
            <person name="Whiston E."/>
            <person name="Hung C.-Y."/>
            <person name="McMahan C."/>
            <person name="White J."/>
            <person name="Sykes S."/>
            <person name="Heiman D."/>
            <person name="Young S."/>
            <person name="Zeng Q."/>
            <person name="Abouelleil A."/>
            <person name="Aftuck L."/>
            <person name="Bessette D."/>
            <person name="Brown A."/>
            <person name="FitzGerald M."/>
            <person name="Lui A."/>
            <person name="Macdonald J.P."/>
            <person name="Priest M."/>
            <person name="Orbach M.J."/>
            <person name="Galgiani J.N."/>
            <person name="Kirkland T.N."/>
            <person name="Cole G.T."/>
            <person name="Birren B.W."/>
            <person name="Henn M.R."/>
            <person name="Taylor J.W."/>
            <person name="Rounsley S.D."/>
        </authorList>
    </citation>
    <scope>NUCLEOTIDE SEQUENCE [LARGE SCALE GENOMIC DNA]</scope>
    <source>
        <strain evidence="2">RMSCC 3488</strain>
    </source>
</reference>
<proteinExistence type="predicted"/>
<dbReference type="VEuPathDB" id="FungiDB:CPAG_01731"/>
<evidence type="ECO:0000313" key="1">
    <source>
        <dbReference type="EMBL" id="KMM65380.1"/>
    </source>
</evidence>
<gene>
    <name evidence="1" type="ORF">CPAG_01731</name>
</gene>
<organism evidence="1 2">
    <name type="scientific">Coccidioides posadasii RMSCC 3488</name>
    <dbReference type="NCBI Taxonomy" id="454284"/>
    <lineage>
        <taxon>Eukaryota</taxon>
        <taxon>Fungi</taxon>
        <taxon>Dikarya</taxon>
        <taxon>Ascomycota</taxon>
        <taxon>Pezizomycotina</taxon>
        <taxon>Eurotiomycetes</taxon>
        <taxon>Eurotiomycetidae</taxon>
        <taxon>Onygenales</taxon>
        <taxon>Onygenaceae</taxon>
        <taxon>Coccidioides</taxon>
    </lineage>
</organism>
<sequence length="106" mass="11797">MNSTGIGGARYFRSKVGEPNFCAGIYFDGLVIVAFRALYGGLRTPYPDWRIHFDVLASCGLLIQAGSSIEAIEFHANSIRRIRLVSPWQPAMHDSERRILKLVGAE</sequence>
<reference evidence="2" key="2">
    <citation type="journal article" date="2009" name="Genome Res.">
        <title>Comparative genomic analyses of the human fungal pathogens Coccidioides and their relatives.</title>
        <authorList>
            <person name="Sharpton T.J."/>
            <person name="Stajich J.E."/>
            <person name="Rounsley S.D."/>
            <person name="Gardner M.J."/>
            <person name="Wortman J.R."/>
            <person name="Jordar V.S."/>
            <person name="Maiti R."/>
            <person name="Kodira C.D."/>
            <person name="Neafsey D.E."/>
            <person name="Zeng Q."/>
            <person name="Hung C.-Y."/>
            <person name="McMahan C."/>
            <person name="Muszewska A."/>
            <person name="Grynberg M."/>
            <person name="Mandel M.A."/>
            <person name="Kellner E.M."/>
            <person name="Barker B.M."/>
            <person name="Galgiani J.N."/>
            <person name="Orbach M.J."/>
            <person name="Kirkland T.N."/>
            <person name="Cole G.T."/>
            <person name="Henn M.R."/>
            <person name="Birren B.W."/>
            <person name="Taylor J.W."/>
        </authorList>
    </citation>
    <scope>NUCLEOTIDE SEQUENCE [LARGE SCALE GENOMIC DNA]</scope>
    <source>
        <strain evidence="2">RMSCC 3488</strain>
    </source>
</reference>
<dbReference type="Proteomes" id="UP000054567">
    <property type="component" value="Unassembled WGS sequence"/>
</dbReference>
<dbReference type="AlphaFoldDB" id="A0A0J6F7V8"/>
<dbReference type="EMBL" id="DS268109">
    <property type="protein sequence ID" value="KMM65380.1"/>
    <property type="molecule type" value="Genomic_DNA"/>
</dbReference>
<name>A0A0J6F7V8_COCPO</name>
<protein>
    <submittedName>
        <fullName evidence="1">Uncharacterized protein</fullName>
    </submittedName>
</protein>
<accession>A0A0J6F7V8</accession>
<reference evidence="1 2" key="1">
    <citation type="submission" date="2007-06" db="EMBL/GenBank/DDBJ databases">
        <title>The Genome Sequence of Coccidioides posadasii RMSCC_3488.</title>
        <authorList>
            <consortium name="Coccidioides Genome Resources Consortium"/>
            <consortium name="The Broad Institute Genome Sequencing Platform"/>
            <person name="Henn M.R."/>
            <person name="Sykes S."/>
            <person name="Young S."/>
            <person name="Jaffe D."/>
            <person name="Berlin A."/>
            <person name="Alvarez P."/>
            <person name="Butler J."/>
            <person name="Gnerre S."/>
            <person name="Grabherr M."/>
            <person name="Mauceli E."/>
            <person name="Brockman W."/>
            <person name="Kodira C."/>
            <person name="Alvarado L."/>
            <person name="Zeng Q."/>
            <person name="Crawford M."/>
            <person name="Antoine C."/>
            <person name="Devon K."/>
            <person name="Galgiani J."/>
            <person name="Orsborn K."/>
            <person name="Lewis M.L."/>
            <person name="Nusbaum C."/>
            <person name="Galagan J."/>
            <person name="Birren B."/>
        </authorList>
    </citation>
    <scope>NUCLEOTIDE SEQUENCE [LARGE SCALE GENOMIC DNA]</scope>
    <source>
        <strain evidence="1 2">RMSCC 3488</strain>
    </source>
</reference>
<evidence type="ECO:0000313" key="2">
    <source>
        <dbReference type="Proteomes" id="UP000054567"/>
    </source>
</evidence>